<dbReference type="Gene3D" id="3.40.50.1820">
    <property type="entry name" value="alpha/beta hydrolase"/>
    <property type="match status" value="1"/>
</dbReference>
<dbReference type="InterPro" id="IPR029058">
    <property type="entry name" value="AB_hydrolase_fold"/>
</dbReference>
<evidence type="ECO:0000256" key="5">
    <source>
        <dbReference type="ARBA" id="ARBA00022801"/>
    </source>
</evidence>
<comment type="caution">
    <text evidence="8">The sequence shown here is derived from an EMBL/GenBank/DDBJ whole genome shotgun (WGS) entry which is preliminary data.</text>
</comment>
<gene>
    <name evidence="8" type="primary">VCP_0</name>
    <name evidence="8" type="ORF">Bhyg_05875</name>
</gene>
<evidence type="ECO:0000256" key="1">
    <source>
        <dbReference type="ARBA" id="ARBA00009431"/>
    </source>
</evidence>
<dbReference type="Proteomes" id="UP001151699">
    <property type="component" value="Chromosome B"/>
</dbReference>
<keyword evidence="3 7" id="KW-0645">Protease</keyword>
<keyword evidence="6" id="KW-0325">Glycoprotein</keyword>
<comment type="similarity">
    <text evidence="1 7">Belongs to the peptidase S10 family.</text>
</comment>
<feature type="chain" id="PRO_5040545848" description="Carboxypeptidase" evidence="7">
    <location>
        <begin position="20"/>
        <end position="452"/>
    </location>
</feature>
<dbReference type="AlphaFoldDB" id="A0A9Q0MZJ4"/>
<keyword evidence="9" id="KW-1185">Reference proteome</keyword>
<dbReference type="Pfam" id="PF00450">
    <property type="entry name" value="Peptidase_S10"/>
    <property type="match status" value="1"/>
</dbReference>
<dbReference type="InterPro" id="IPR033124">
    <property type="entry name" value="Ser_caboxypep_his_AS"/>
</dbReference>
<reference evidence="8" key="1">
    <citation type="submission" date="2022-07" db="EMBL/GenBank/DDBJ databases">
        <authorList>
            <person name="Trinca V."/>
            <person name="Uliana J.V.C."/>
            <person name="Torres T.T."/>
            <person name="Ward R.J."/>
            <person name="Monesi N."/>
        </authorList>
    </citation>
    <scope>NUCLEOTIDE SEQUENCE</scope>
    <source>
        <strain evidence="8">HSMRA1968</strain>
        <tissue evidence="8">Whole embryos</tissue>
    </source>
</reference>
<evidence type="ECO:0000256" key="3">
    <source>
        <dbReference type="ARBA" id="ARBA00022670"/>
    </source>
</evidence>
<dbReference type="PRINTS" id="PR00724">
    <property type="entry name" value="CRBOXYPTASEC"/>
</dbReference>
<evidence type="ECO:0000256" key="6">
    <source>
        <dbReference type="ARBA" id="ARBA00023180"/>
    </source>
</evidence>
<dbReference type="SUPFAM" id="SSF53474">
    <property type="entry name" value="alpha/beta-Hydrolases"/>
    <property type="match status" value="1"/>
</dbReference>
<dbReference type="EC" id="3.4.16.-" evidence="7"/>
<keyword evidence="2 7" id="KW-0121">Carboxypeptidase</keyword>
<dbReference type="PANTHER" id="PTHR11802">
    <property type="entry name" value="SERINE PROTEASE FAMILY S10 SERINE CARBOXYPEPTIDASE"/>
    <property type="match status" value="1"/>
</dbReference>
<dbReference type="OrthoDB" id="443318at2759"/>
<keyword evidence="4 7" id="KW-0732">Signal</keyword>
<proteinExistence type="inferred from homology"/>
<dbReference type="GO" id="GO:0004185">
    <property type="term" value="F:serine-type carboxypeptidase activity"/>
    <property type="evidence" value="ECO:0007669"/>
    <property type="project" value="UniProtKB-UniRule"/>
</dbReference>
<evidence type="ECO:0000256" key="4">
    <source>
        <dbReference type="ARBA" id="ARBA00022729"/>
    </source>
</evidence>
<accession>A0A9Q0MZJ4</accession>
<organism evidence="8 9">
    <name type="scientific">Pseudolycoriella hygida</name>
    <dbReference type="NCBI Taxonomy" id="35572"/>
    <lineage>
        <taxon>Eukaryota</taxon>
        <taxon>Metazoa</taxon>
        <taxon>Ecdysozoa</taxon>
        <taxon>Arthropoda</taxon>
        <taxon>Hexapoda</taxon>
        <taxon>Insecta</taxon>
        <taxon>Pterygota</taxon>
        <taxon>Neoptera</taxon>
        <taxon>Endopterygota</taxon>
        <taxon>Diptera</taxon>
        <taxon>Nematocera</taxon>
        <taxon>Sciaroidea</taxon>
        <taxon>Sciaridae</taxon>
        <taxon>Pseudolycoriella</taxon>
    </lineage>
</organism>
<evidence type="ECO:0000313" key="8">
    <source>
        <dbReference type="EMBL" id="KAJ6640942.1"/>
    </source>
</evidence>
<evidence type="ECO:0000256" key="7">
    <source>
        <dbReference type="RuleBase" id="RU361156"/>
    </source>
</evidence>
<dbReference type="InterPro" id="IPR018202">
    <property type="entry name" value="Ser_caboxypep_ser_AS"/>
</dbReference>
<dbReference type="InterPro" id="IPR001563">
    <property type="entry name" value="Peptidase_S10"/>
</dbReference>
<dbReference type="PROSITE" id="PS00131">
    <property type="entry name" value="CARBOXYPEPT_SER_SER"/>
    <property type="match status" value="1"/>
</dbReference>
<dbReference type="PANTHER" id="PTHR11802:SF472">
    <property type="entry name" value="SERINE CARBOXYPEPTIDASE CPVL-RELATED"/>
    <property type="match status" value="1"/>
</dbReference>
<dbReference type="EMBL" id="WJQU01000002">
    <property type="protein sequence ID" value="KAJ6640942.1"/>
    <property type="molecule type" value="Genomic_DNA"/>
</dbReference>
<evidence type="ECO:0000313" key="9">
    <source>
        <dbReference type="Proteomes" id="UP001151699"/>
    </source>
</evidence>
<sequence length="452" mass="50833">MQKLKLFLLLSAVFGAVQSTVGPLYLTPYINSGQAALGKSLSTVISADLLLLGVKSYSGYFTVNSTYNSNLFFWYFPAKNNAANAPVVLWLQGGPGGSSLYGLFMENGPVFVNQYGRLEKRKVSWHEDHHMVYIDNPVGAGFSFTENANGYAKNQNDIATNLFSAVRQFFQVFPEIKNNRFYITGESYAGKYLPTLGYAIYEKRTSADPWDRINLQGIAIGNGVTDPVHQILFGDYFYQLGYIDKNDLATFNLYQNAALAHIAQKNFTGAMLYTFALVNSKNCLFNQITGFTSPYNSLKPDGYNDLVDRVSSFLVNSSISSVLHVGSRKFVHFIDTNLVLQYLTGDILDSVAYKLEVLADYYKIFIYNGILDLLVSTTLSANYLSYLQYSGAAELEAAKQNIWRFNNEIAGYWKKGGNLYHITVRNAGHMVPVDQPEWAYNLLKRLTYRTYF</sequence>
<keyword evidence="5 7" id="KW-0378">Hydrolase</keyword>
<feature type="signal peptide" evidence="7">
    <location>
        <begin position="1"/>
        <end position="19"/>
    </location>
</feature>
<evidence type="ECO:0000256" key="2">
    <source>
        <dbReference type="ARBA" id="ARBA00022645"/>
    </source>
</evidence>
<dbReference type="PROSITE" id="PS00560">
    <property type="entry name" value="CARBOXYPEPT_SER_HIS"/>
    <property type="match status" value="1"/>
</dbReference>
<name>A0A9Q0MZJ4_9DIPT</name>
<dbReference type="GO" id="GO:0006508">
    <property type="term" value="P:proteolysis"/>
    <property type="evidence" value="ECO:0007669"/>
    <property type="project" value="UniProtKB-KW"/>
</dbReference>
<protein>
    <recommendedName>
        <fullName evidence="7">Carboxypeptidase</fullName>
        <ecNumber evidence="7">3.4.16.-</ecNumber>
    </recommendedName>
</protein>